<dbReference type="InterPro" id="IPR045584">
    <property type="entry name" value="Pilin-like"/>
</dbReference>
<keyword evidence="3" id="KW-1185">Reference proteome</keyword>
<protein>
    <recommendedName>
        <fullName evidence="4">Prepilin-type N-terminal cleavage/methylation domain-containing protein</fullName>
    </recommendedName>
</protein>
<dbReference type="PROSITE" id="PS00409">
    <property type="entry name" value="PROKAR_NTER_METHYL"/>
    <property type="match status" value="1"/>
</dbReference>
<proteinExistence type="predicted"/>
<gene>
    <name evidence="2" type="ORF">DSCW_14930</name>
</gene>
<dbReference type="OrthoDB" id="5419643at2"/>
<dbReference type="NCBIfam" id="TIGR02532">
    <property type="entry name" value="IV_pilin_GFxxxE"/>
    <property type="match status" value="1"/>
</dbReference>
<sequence length="160" mass="17472">MKKKRMFKNLYDDNGGFTLIEVLIALAIFSVGFMAVGLMQLESARGNRRAQSVTYSSEWALDRVETLLPQGMMSTTAYDAVASAAPAQDVDGIDNNYNGTVDEAGENGPLSISWTVNEVDLQPSIGTDIYNYKIITVTVTKTLGGETRTISLQNRIPKIV</sequence>
<name>A0A5K7YXJ0_9BACT</name>
<organism evidence="2 3">
    <name type="scientific">Desulfosarcina widdelii</name>
    <dbReference type="NCBI Taxonomy" id="947919"/>
    <lineage>
        <taxon>Bacteria</taxon>
        <taxon>Pseudomonadati</taxon>
        <taxon>Thermodesulfobacteriota</taxon>
        <taxon>Desulfobacteria</taxon>
        <taxon>Desulfobacterales</taxon>
        <taxon>Desulfosarcinaceae</taxon>
        <taxon>Desulfosarcina</taxon>
    </lineage>
</organism>
<feature type="transmembrane region" description="Helical" evidence="1">
    <location>
        <begin position="20"/>
        <end position="39"/>
    </location>
</feature>
<dbReference type="EMBL" id="AP021875">
    <property type="protein sequence ID" value="BBO74076.1"/>
    <property type="molecule type" value="Genomic_DNA"/>
</dbReference>
<dbReference type="KEGG" id="dwd:DSCW_14930"/>
<evidence type="ECO:0008006" key="4">
    <source>
        <dbReference type="Google" id="ProtNLM"/>
    </source>
</evidence>
<dbReference type="Pfam" id="PF07963">
    <property type="entry name" value="N_methyl"/>
    <property type="match status" value="1"/>
</dbReference>
<dbReference type="SUPFAM" id="SSF54523">
    <property type="entry name" value="Pili subunits"/>
    <property type="match status" value="1"/>
</dbReference>
<dbReference type="InterPro" id="IPR012902">
    <property type="entry name" value="N_methyl_site"/>
</dbReference>
<dbReference type="RefSeq" id="WP_155303132.1">
    <property type="nucleotide sequence ID" value="NZ_AP021875.1"/>
</dbReference>
<keyword evidence="1" id="KW-1133">Transmembrane helix</keyword>
<keyword evidence="1" id="KW-0472">Membrane</keyword>
<accession>A0A5K7YXJ0</accession>
<dbReference type="Proteomes" id="UP000427769">
    <property type="component" value="Chromosome"/>
</dbReference>
<reference evidence="2 3" key="1">
    <citation type="submission" date="2019-11" db="EMBL/GenBank/DDBJ databases">
        <title>Comparative genomics of hydrocarbon-degrading Desulfosarcina strains.</title>
        <authorList>
            <person name="Watanabe M."/>
            <person name="Kojima H."/>
            <person name="Fukui M."/>
        </authorList>
    </citation>
    <scope>NUCLEOTIDE SEQUENCE [LARGE SCALE GENOMIC DNA]</scope>
    <source>
        <strain evidence="2 3">PP31</strain>
    </source>
</reference>
<evidence type="ECO:0000256" key="1">
    <source>
        <dbReference type="SAM" id="Phobius"/>
    </source>
</evidence>
<dbReference type="AlphaFoldDB" id="A0A5K7YXJ0"/>
<evidence type="ECO:0000313" key="3">
    <source>
        <dbReference type="Proteomes" id="UP000427769"/>
    </source>
</evidence>
<evidence type="ECO:0000313" key="2">
    <source>
        <dbReference type="EMBL" id="BBO74076.1"/>
    </source>
</evidence>
<keyword evidence="1" id="KW-0812">Transmembrane</keyword>